<evidence type="ECO:0008006" key="8">
    <source>
        <dbReference type="Google" id="ProtNLM"/>
    </source>
</evidence>
<dbReference type="GO" id="GO:0031514">
    <property type="term" value="C:motile cilium"/>
    <property type="evidence" value="ECO:0007669"/>
    <property type="project" value="UniProtKB-SubCell"/>
</dbReference>
<feature type="compositionally biased region" description="Acidic residues" evidence="6">
    <location>
        <begin position="330"/>
        <end position="339"/>
    </location>
</feature>
<keyword evidence="4" id="KW-0966">Cell projection</keyword>
<feature type="compositionally biased region" description="Acidic residues" evidence="6">
    <location>
        <begin position="368"/>
        <end position="390"/>
    </location>
</feature>
<evidence type="ECO:0000256" key="3">
    <source>
        <dbReference type="ARBA" id="ARBA00023069"/>
    </source>
</evidence>
<feature type="compositionally biased region" description="Low complexity" evidence="6">
    <location>
        <begin position="621"/>
        <end position="631"/>
    </location>
</feature>
<evidence type="ECO:0000256" key="6">
    <source>
        <dbReference type="SAM" id="MobiDB-lite"/>
    </source>
</evidence>
<feature type="region of interest" description="Disordered" evidence="6">
    <location>
        <begin position="764"/>
        <end position="796"/>
    </location>
</feature>
<feature type="compositionally biased region" description="Basic and acidic residues" evidence="6">
    <location>
        <begin position="585"/>
        <end position="595"/>
    </location>
</feature>
<evidence type="ECO:0000256" key="2">
    <source>
        <dbReference type="ARBA" id="ARBA00022846"/>
    </source>
</evidence>
<feature type="compositionally biased region" description="Polar residues" evidence="6">
    <location>
        <begin position="660"/>
        <end position="693"/>
    </location>
</feature>
<feature type="compositionally biased region" description="Acidic residues" evidence="6">
    <location>
        <begin position="843"/>
        <end position="856"/>
    </location>
</feature>
<evidence type="ECO:0000256" key="5">
    <source>
        <dbReference type="ARBA" id="ARBA00035651"/>
    </source>
</evidence>
<organism evidence="7">
    <name type="scientific">Lygus hesperus</name>
    <name type="common">Western plant bug</name>
    <dbReference type="NCBI Taxonomy" id="30085"/>
    <lineage>
        <taxon>Eukaryota</taxon>
        <taxon>Metazoa</taxon>
        <taxon>Ecdysozoa</taxon>
        <taxon>Arthropoda</taxon>
        <taxon>Hexapoda</taxon>
        <taxon>Insecta</taxon>
        <taxon>Pterygota</taxon>
        <taxon>Neoptera</taxon>
        <taxon>Paraneoptera</taxon>
        <taxon>Hemiptera</taxon>
        <taxon>Heteroptera</taxon>
        <taxon>Panheteroptera</taxon>
        <taxon>Cimicomorpha</taxon>
        <taxon>Miridae</taxon>
        <taxon>Mirini</taxon>
        <taxon>Lygus</taxon>
    </lineage>
</organism>
<dbReference type="AlphaFoldDB" id="A0A0K8SGM7"/>
<reference evidence="7" key="1">
    <citation type="submission" date="2014-09" db="EMBL/GenBank/DDBJ databases">
        <authorList>
            <person name="Magalhaes I.L.F."/>
            <person name="Oliveira U."/>
            <person name="Santos F.R."/>
            <person name="Vidigal T.H.D.A."/>
            <person name="Brescovit A.D."/>
            <person name="Santos A.J."/>
        </authorList>
    </citation>
    <scope>NUCLEOTIDE SEQUENCE</scope>
</reference>
<feature type="region of interest" description="Disordered" evidence="6">
    <location>
        <begin position="837"/>
        <end position="856"/>
    </location>
</feature>
<proteinExistence type="inferred from homology"/>
<protein>
    <recommendedName>
        <fullName evidence="8">Ropporin-1-like protein</fullName>
    </recommendedName>
</protein>
<accession>A0A0K8SGM7</accession>
<dbReference type="InterPro" id="IPR047844">
    <property type="entry name" value="ROP_DD"/>
</dbReference>
<feature type="region of interest" description="Disordered" evidence="6">
    <location>
        <begin position="293"/>
        <end position="740"/>
    </location>
</feature>
<comment type="subcellular location">
    <subcellularLocation>
        <location evidence="1">Cell projection</location>
        <location evidence="1">Cilium</location>
        <location evidence="1">Flagellum</location>
    </subcellularLocation>
</comment>
<evidence type="ECO:0000256" key="4">
    <source>
        <dbReference type="ARBA" id="ARBA00023273"/>
    </source>
</evidence>
<keyword evidence="2" id="KW-0282">Flagellum</keyword>
<dbReference type="Gene3D" id="1.20.890.10">
    <property type="entry name" value="cAMP-dependent protein kinase regulatory subunit, dimerization-anchoring domain"/>
    <property type="match status" value="1"/>
</dbReference>
<keyword evidence="3" id="KW-0969">Cilium</keyword>
<feature type="region of interest" description="Disordered" evidence="6">
    <location>
        <begin position="914"/>
        <end position="950"/>
    </location>
</feature>
<dbReference type="CDD" id="cd23019">
    <property type="entry name" value="DD_ROP"/>
    <property type="match status" value="1"/>
</dbReference>
<dbReference type="SUPFAM" id="SSF47391">
    <property type="entry name" value="Dimerization-anchoring domain of cAMP-dependent PK regulatory subunit"/>
    <property type="match status" value="1"/>
</dbReference>
<dbReference type="PANTHER" id="PTHR14952:SF9">
    <property type="entry name" value="EF-HAND DOMAIN-CONTAINING PROTEIN"/>
    <property type="match status" value="1"/>
</dbReference>
<feature type="compositionally biased region" description="Low complexity" evidence="6">
    <location>
        <begin position="694"/>
        <end position="706"/>
    </location>
</feature>
<comment type="similarity">
    <text evidence="5">Belongs to the ropporin family.</text>
</comment>
<name>A0A0K8SGM7_LYGHE</name>
<evidence type="ECO:0000256" key="1">
    <source>
        <dbReference type="ARBA" id="ARBA00004230"/>
    </source>
</evidence>
<evidence type="ECO:0000313" key="7">
    <source>
        <dbReference type="EMBL" id="JAG52447.1"/>
    </source>
</evidence>
<dbReference type="PANTHER" id="PTHR14952">
    <property type="entry name" value="ROPPORIN-1-LIKE PROTEIN"/>
    <property type="match status" value="1"/>
</dbReference>
<feature type="compositionally biased region" description="Acidic residues" evidence="6">
    <location>
        <begin position="716"/>
        <end position="729"/>
    </location>
</feature>
<dbReference type="EMBL" id="GBRD01013379">
    <property type="protein sequence ID" value="JAG52447.1"/>
    <property type="molecule type" value="Transcribed_RNA"/>
</dbReference>
<feature type="compositionally biased region" description="Acidic residues" evidence="6">
    <location>
        <begin position="569"/>
        <end position="581"/>
    </location>
</feature>
<feature type="compositionally biased region" description="Basic and acidic residues" evidence="6">
    <location>
        <begin position="933"/>
        <end position="942"/>
    </location>
</feature>
<sequence>MPDLVEQMYCSQQIFIPPNLPSILKKYAKAAIRTQPGDLLAWSSAYFRALAEGIPPPAKDRIEYPPVDTPSGLSPGFLKVLINQIGKRETVQKDVLAERWKGVCLNPKALQDLLDVGMFEDDVSWLEFLAICVGTLEPSLTRTMIELCELLTEEPEGGRASIPVTIFLNLYKYLAKLDCGPINRLEQYEQTLIPDTETQCQATDLEPTEGEKEPEDVNIDWDTAIEGTPKGVIESGGDDSDEGIVVEAAETENDENGVVLETVENVVESADQVEQTAEQVEVADTESAELVEAESEENVSVNTEEMVKTEVEDTTAEIVSEYVDPKEGDVSEENTENVDGEGSNVEQVEAEANERQQDESTGIQVEGDANEDEKQEEPNSEVEGGADEEDTGSKGEGQGATEGDGLVDENESSLGGFVKTKDESDQPIDEAASSGEGKETGDAEAVSADDSQLERASNEPAGVDGGQGGREKDADDQIIDDAGKDVINAPEEEEAKSEEANENGQNGEESPAIDDTKDEKVPTTTPEALQVESVEPSGEDGDENEMEVKEIAEEGTEVPPTSENKDDGTAGEDEKLDEDVQEGLGKPKGDDDKGNMTENTNDEDTKDESGETDILADKASQDQAGDAAQDGAAEKDVDLTTNQGEAEAVAAEDNKDEEVSSNADEQQDAANQTAEDVTEYTSANVKEQDNTGSAIEAVIEEAATIELPGKDKVEQTAEDENGNENEQTQEESKLSVEETIDPKSAYIVNDDGTLSGWHPYIASPRAESVQEDDALKGRDSDFSVNTKGSDDGMMVWPDIKPQEKEEVDPEPVLEKEVTSEDGIEVFTDIEMQPHTEEFKLPEPQEEEQIEGVSEQEENIFAPQIDSFTDLLEAESAPVEETNQEQLAAALQSTELAAEDMAGVIMAIEGVESTAEEGALQGSPEPGTVPLPDGKGENQDQKKEPRRPKKDVEIESLVKKDSDMMLLPTPITSDIMLYMDGVCDKTGVKLCQSQQLHPKMSMIDVQVSVPVDETVVEVFEHHRYPKWMHIPGIGPTVPDHLIEEVEKYFLKIAELQEGMVMPRNIKHFHCPPLELIPECPEGIAEGL</sequence>